<comment type="caution">
    <text evidence="7">The sequence shown here is derived from an EMBL/GenBank/DDBJ whole genome shotgun (WGS) entry which is preliminary data.</text>
</comment>
<name>A0ABU0WXF1_9PSEU</name>
<feature type="transmembrane region" description="Helical" evidence="5">
    <location>
        <begin position="221"/>
        <end position="239"/>
    </location>
</feature>
<dbReference type="InterPro" id="IPR013525">
    <property type="entry name" value="ABC2_TM"/>
</dbReference>
<gene>
    <name evidence="7" type="ORF">CKY47_09405</name>
</gene>
<accession>A0ABU0WXF1</accession>
<evidence type="ECO:0000313" key="7">
    <source>
        <dbReference type="EMBL" id="MDQ2584193.1"/>
    </source>
</evidence>
<protein>
    <submittedName>
        <fullName evidence="7">ABC transporter permease</fullName>
    </submittedName>
</protein>
<dbReference type="EMBL" id="NSDM01000003">
    <property type="protein sequence ID" value="MDQ2584193.1"/>
    <property type="molecule type" value="Genomic_DNA"/>
</dbReference>
<feature type="transmembrane region" description="Helical" evidence="5">
    <location>
        <begin position="105"/>
        <end position="130"/>
    </location>
</feature>
<sequence length="249" mass="25536">MTPTATSPPATITPLGTITALGVAELKLLLRNRTAATLAFLLPLAGGVYFALVLPGDGGWAAAITFQLLFTLGFTVYLTATTALTARRQDLYLKRLRTGAASDAVVLTGLLLPVVLLAVAQTALLLGISFAAGAPWPERPGLFLLAVGGGAAMSCVAGVLTSGVTSTAEMAQLTTGPYFIALVFGSMVATAGEVDDWVAFVPGGAIGLLVRAAWGGPTTQVTLAVLSLALWTAAAYAASTRLFRWDPRT</sequence>
<evidence type="ECO:0000256" key="4">
    <source>
        <dbReference type="ARBA" id="ARBA00023136"/>
    </source>
</evidence>
<feature type="transmembrane region" description="Helical" evidence="5">
    <location>
        <begin position="60"/>
        <end position="84"/>
    </location>
</feature>
<dbReference type="Pfam" id="PF01061">
    <property type="entry name" value="ABC2_membrane"/>
    <property type="match status" value="1"/>
</dbReference>
<feature type="transmembrane region" description="Helical" evidence="5">
    <location>
        <begin position="173"/>
        <end position="191"/>
    </location>
</feature>
<feature type="domain" description="ABC-2 type transporter transmembrane" evidence="6">
    <location>
        <begin position="19"/>
        <end position="186"/>
    </location>
</feature>
<keyword evidence="8" id="KW-1185">Reference proteome</keyword>
<reference evidence="7 8" key="1">
    <citation type="submission" date="2017-06" db="EMBL/GenBank/DDBJ databases">
        <title>Cultured bacterium strain Saccharothrix yanglingensis Hhs.015.</title>
        <authorList>
            <person name="Xia Y."/>
        </authorList>
    </citation>
    <scope>NUCLEOTIDE SEQUENCE [LARGE SCALE GENOMIC DNA]</scope>
    <source>
        <strain evidence="7 8">Hhs.015</strain>
    </source>
</reference>
<comment type="subcellular location">
    <subcellularLocation>
        <location evidence="1">Membrane</location>
        <topology evidence="1">Multi-pass membrane protein</topology>
    </subcellularLocation>
</comment>
<feature type="transmembrane region" description="Helical" evidence="5">
    <location>
        <begin position="142"/>
        <end position="161"/>
    </location>
</feature>
<evidence type="ECO:0000313" key="8">
    <source>
        <dbReference type="Proteomes" id="UP001225605"/>
    </source>
</evidence>
<feature type="transmembrane region" description="Helical" evidence="5">
    <location>
        <begin position="35"/>
        <end position="54"/>
    </location>
</feature>
<evidence type="ECO:0000256" key="2">
    <source>
        <dbReference type="ARBA" id="ARBA00022692"/>
    </source>
</evidence>
<keyword evidence="3 5" id="KW-1133">Transmembrane helix</keyword>
<keyword evidence="2 5" id="KW-0812">Transmembrane</keyword>
<proteinExistence type="predicted"/>
<feature type="transmembrane region" description="Helical" evidence="5">
    <location>
        <begin position="197"/>
        <end position="214"/>
    </location>
</feature>
<organism evidence="7 8">
    <name type="scientific">Saccharothrix yanglingensis</name>
    <dbReference type="NCBI Taxonomy" id="659496"/>
    <lineage>
        <taxon>Bacteria</taxon>
        <taxon>Bacillati</taxon>
        <taxon>Actinomycetota</taxon>
        <taxon>Actinomycetes</taxon>
        <taxon>Pseudonocardiales</taxon>
        <taxon>Pseudonocardiaceae</taxon>
        <taxon>Saccharothrix</taxon>
    </lineage>
</organism>
<evidence type="ECO:0000256" key="1">
    <source>
        <dbReference type="ARBA" id="ARBA00004141"/>
    </source>
</evidence>
<dbReference type="Proteomes" id="UP001225605">
    <property type="component" value="Unassembled WGS sequence"/>
</dbReference>
<evidence type="ECO:0000256" key="3">
    <source>
        <dbReference type="ARBA" id="ARBA00022989"/>
    </source>
</evidence>
<keyword evidence="4 5" id="KW-0472">Membrane</keyword>
<evidence type="ECO:0000259" key="6">
    <source>
        <dbReference type="Pfam" id="PF01061"/>
    </source>
</evidence>
<evidence type="ECO:0000256" key="5">
    <source>
        <dbReference type="SAM" id="Phobius"/>
    </source>
</evidence>
<dbReference type="RefSeq" id="WP_306745313.1">
    <property type="nucleotide sequence ID" value="NZ_NSDM01000003.1"/>
</dbReference>